<evidence type="ECO:0000256" key="8">
    <source>
        <dbReference type="ARBA" id="ARBA00023034"/>
    </source>
</evidence>
<evidence type="ECO:0000256" key="11">
    <source>
        <dbReference type="ARBA" id="ARBA00023316"/>
    </source>
</evidence>
<dbReference type="GO" id="GO:0000139">
    <property type="term" value="C:Golgi membrane"/>
    <property type="evidence" value="ECO:0007669"/>
    <property type="project" value="UniProtKB-SubCell"/>
</dbReference>
<evidence type="ECO:0000256" key="5">
    <source>
        <dbReference type="ARBA" id="ARBA00022692"/>
    </source>
</evidence>
<organism evidence="14 15">
    <name type="scientific">Papaver somniferum</name>
    <name type="common">Opium poppy</name>
    <dbReference type="NCBI Taxonomy" id="3469"/>
    <lineage>
        <taxon>Eukaryota</taxon>
        <taxon>Viridiplantae</taxon>
        <taxon>Streptophyta</taxon>
        <taxon>Embryophyta</taxon>
        <taxon>Tracheophyta</taxon>
        <taxon>Spermatophyta</taxon>
        <taxon>Magnoliopsida</taxon>
        <taxon>Ranunculales</taxon>
        <taxon>Papaveraceae</taxon>
        <taxon>Papaveroideae</taxon>
        <taxon>Papaver</taxon>
    </lineage>
</organism>
<sequence length="514" mass="57936">MKMSVLPNSRRTNNNNSFRGTTIPLDTIASIDPNSKSFSTLFWLVFHCVCCLISLILGFRFSRLLLYLLISTTSSTSYTSTITGTNVVQDQSLGFDKPLTSIPNLENRTSNSRVVVGRHGILIRSWPHPNPSEVLKAHQIIDRVQKEQRIQYGLVKNPKTLIVITPTYVRTFQTLHLTGLIHSLMLVPYDIIWIVVEAGGTTNETANLLANSGLRAVHIGFEEKMPTSWEDRHRVEARMRLRALRVVREERLDGIVMFADDSNMHTMELFDEIQSVKWIGAISIGILVHSGSADDQFSISKKQENEENLSMPVQGPACNSSGHLAGWHTFNALPYVDKSGIYVGDGAMVLPKKLEWSGFVLNSRLVWQEIEDKPEWVHDLDTLAEDGDILDSPLSLLKDASFVEPLGNCGRKIMLWWLRVEARGDSKFPPRWIIDPPPEVTTPAKRTPWPDAPPEIPTEERVLIFNGIEGRMTDRLPTKISRVSRSRHSSSRNKRKRESTRILESQGSGQSANQ</sequence>
<dbReference type="GO" id="GO:0010417">
    <property type="term" value="P:glucuronoxylan biosynthetic process"/>
    <property type="evidence" value="ECO:0007669"/>
    <property type="project" value="TreeGrafter"/>
</dbReference>
<comment type="similarity">
    <text evidence="2 12">Belongs to the glycosyltransferase 43 family.</text>
</comment>
<dbReference type="STRING" id="3469.A0A4Y7IL76"/>
<feature type="compositionally biased region" description="Basic residues" evidence="13">
    <location>
        <begin position="482"/>
        <end position="498"/>
    </location>
</feature>
<feature type="region of interest" description="Disordered" evidence="13">
    <location>
        <begin position="433"/>
        <end position="456"/>
    </location>
</feature>
<evidence type="ECO:0000256" key="6">
    <source>
        <dbReference type="ARBA" id="ARBA00022968"/>
    </source>
</evidence>
<keyword evidence="6 12" id="KW-0735">Signal-anchor</keyword>
<keyword evidence="5 12" id="KW-0812">Transmembrane</keyword>
<dbReference type="OMA" id="NTWEDRH"/>
<protein>
    <recommendedName>
        <fullName evidence="12">Glycosyltransferases</fullName>
        <ecNumber evidence="12">2.4.-.-</ecNumber>
    </recommendedName>
</protein>
<dbReference type="GO" id="GO:0071555">
    <property type="term" value="P:cell wall organization"/>
    <property type="evidence" value="ECO:0007669"/>
    <property type="project" value="UniProtKB-KW"/>
</dbReference>
<comment type="subcellular location">
    <subcellularLocation>
        <location evidence="1 12">Golgi apparatus membrane</location>
        <topology evidence="1 12">Single-pass type II membrane protein</topology>
    </subcellularLocation>
</comment>
<feature type="region of interest" description="Disordered" evidence="13">
    <location>
        <begin position="475"/>
        <end position="514"/>
    </location>
</feature>
<evidence type="ECO:0000256" key="4">
    <source>
        <dbReference type="ARBA" id="ARBA00022679"/>
    </source>
</evidence>
<dbReference type="AlphaFoldDB" id="A0A4Y7IL76"/>
<keyword evidence="11 12" id="KW-0961">Cell wall biogenesis/degradation</keyword>
<dbReference type="Proteomes" id="UP000316621">
    <property type="component" value="Chromosome 2"/>
</dbReference>
<dbReference type="InterPro" id="IPR005027">
    <property type="entry name" value="Glyco_trans_43"/>
</dbReference>
<evidence type="ECO:0000313" key="15">
    <source>
        <dbReference type="Proteomes" id="UP000316621"/>
    </source>
</evidence>
<evidence type="ECO:0000256" key="1">
    <source>
        <dbReference type="ARBA" id="ARBA00004323"/>
    </source>
</evidence>
<dbReference type="InterPro" id="IPR029044">
    <property type="entry name" value="Nucleotide-diphossugar_trans"/>
</dbReference>
<keyword evidence="10" id="KW-0325">Glycoprotein</keyword>
<evidence type="ECO:0000256" key="9">
    <source>
        <dbReference type="ARBA" id="ARBA00023136"/>
    </source>
</evidence>
<dbReference type="OrthoDB" id="675023at2759"/>
<keyword evidence="7 12" id="KW-1133">Transmembrane helix</keyword>
<reference evidence="14 15" key="1">
    <citation type="journal article" date="2018" name="Science">
        <title>The opium poppy genome and morphinan production.</title>
        <authorList>
            <person name="Guo L."/>
            <person name="Winzer T."/>
            <person name="Yang X."/>
            <person name="Li Y."/>
            <person name="Ning Z."/>
            <person name="He Z."/>
            <person name="Teodor R."/>
            <person name="Lu Y."/>
            <person name="Bowser T.A."/>
            <person name="Graham I.A."/>
            <person name="Ye K."/>
        </authorList>
    </citation>
    <scope>NUCLEOTIDE SEQUENCE [LARGE SCALE GENOMIC DNA]</scope>
    <source>
        <strain evidence="15">cv. HN1</strain>
        <tissue evidence="14">Leaves</tissue>
    </source>
</reference>
<evidence type="ECO:0000256" key="12">
    <source>
        <dbReference type="RuleBase" id="RU363127"/>
    </source>
</evidence>
<comment type="function">
    <text evidence="12">Involved in the synthesis of glucuronoxylan hemicellulose in secondary cell walls.</text>
</comment>
<gene>
    <name evidence="14" type="ORF">C5167_016908</name>
</gene>
<dbReference type="Gene3D" id="3.90.550.10">
    <property type="entry name" value="Spore Coat Polysaccharide Biosynthesis Protein SpsA, Chain A"/>
    <property type="match status" value="1"/>
</dbReference>
<dbReference type="FunFam" id="3.90.550.10:FF:000096">
    <property type="entry name" value="Glycosyltransferases"/>
    <property type="match status" value="1"/>
</dbReference>
<keyword evidence="3" id="KW-0328">Glycosyltransferase</keyword>
<keyword evidence="15" id="KW-1185">Reference proteome</keyword>
<keyword evidence="4 12" id="KW-0808">Transferase</keyword>
<proteinExistence type="inferred from homology"/>
<dbReference type="PANTHER" id="PTHR10896:SF17">
    <property type="entry name" value="BETA-1,4-XYLOSYLTRANSFERASE IRX14H-RELATED"/>
    <property type="match status" value="1"/>
</dbReference>
<dbReference type="SUPFAM" id="SSF53448">
    <property type="entry name" value="Nucleotide-diphospho-sugar transferases"/>
    <property type="match status" value="1"/>
</dbReference>
<evidence type="ECO:0000313" key="14">
    <source>
        <dbReference type="EMBL" id="RZC48482.1"/>
    </source>
</evidence>
<dbReference type="Gramene" id="RZC48482">
    <property type="protein sequence ID" value="RZC48482"/>
    <property type="gene ID" value="C5167_016908"/>
</dbReference>
<dbReference type="GO" id="GO:0015018">
    <property type="term" value="F:galactosylgalactosylxylosylprotein 3-beta-glucuronosyltransferase activity"/>
    <property type="evidence" value="ECO:0007669"/>
    <property type="project" value="InterPro"/>
</dbReference>
<feature type="compositionally biased region" description="Polar residues" evidence="13">
    <location>
        <begin position="502"/>
        <end position="514"/>
    </location>
</feature>
<dbReference type="GO" id="GO:0042285">
    <property type="term" value="F:xylosyltransferase activity"/>
    <property type="evidence" value="ECO:0007669"/>
    <property type="project" value="TreeGrafter"/>
</dbReference>
<dbReference type="GO" id="GO:0009834">
    <property type="term" value="P:plant-type secondary cell wall biogenesis"/>
    <property type="evidence" value="ECO:0007669"/>
    <property type="project" value="TreeGrafter"/>
</dbReference>
<keyword evidence="8 12" id="KW-0333">Golgi apparatus</keyword>
<dbReference type="EMBL" id="CM010716">
    <property type="protein sequence ID" value="RZC48482.1"/>
    <property type="molecule type" value="Genomic_DNA"/>
</dbReference>
<dbReference type="PANTHER" id="PTHR10896">
    <property type="entry name" value="GALACTOSYLGALACTOSYLXYLOSYLPROTEIN 3-BETA-GLUCURONOSYLTRANSFERASE BETA-1,3-GLUCURONYLTRANSFERASE"/>
    <property type="match status" value="1"/>
</dbReference>
<dbReference type="EC" id="2.4.-.-" evidence="12"/>
<accession>A0A4Y7IL76</accession>
<evidence type="ECO:0000256" key="3">
    <source>
        <dbReference type="ARBA" id="ARBA00022676"/>
    </source>
</evidence>
<feature type="transmembrane region" description="Helical" evidence="12">
    <location>
        <begin position="40"/>
        <end position="59"/>
    </location>
</feature>
<evidence type="ECO:0000256" key="2">
    <source>
        <dbReference type="ARBA" id="ARBA00007706"/>
    </source>
</evidence>
<evidence type="ECO:0000256" key="7">
    <source>
        <dbReference type="ARBA" id="ARBA00022989"/>
    </source>
</evidence>
<dbReference type="Pfam" id="PF03360">
    <property type="entry name" value="Glyco_transf_43"/>
    <property type="match status" value="1"/>
</dbReference>
<name>A0A4Y7IL76_PAPSO</name>
<evidence type="ECO:0000256" key="13">
    <source>
        <dbReference type="SAM" id="MobiDB-lite"/>
    </source>
</evidence>
<keyword evidence="9 12" id="KW-0472">Membrane</keyword>
<evidence type="ECO:0000256" key="10">
    <source>
        <dbReference type="ARBA" id="ARBA00023180"/>
    </source>
</evidence>